<accession>A0A914MQA8</accession>
<proteinExistence type="predicted"/>
<dbReference type="Proteomes" id="UP000887563">
    <property type="component" value="Unplaced"/>
</dbReference>
<name>A0A914MQA8_MELIC</name>
<keyword evidence="2" id="KW-1185">Reference proteome</keyword>
<evidence type="ECO:0000313" key="3">
    <source>
        <dbReference type="WBParaSite" id="Minc3s02183g28737"/>
    </source>
</evidence>
<evidence type="ECO:0000313" key="2">
    <source>
        <dbReference type="Proteomes" id="UP000887563"/>
    </source>
</evidence>
<dbReference type="WBParaSite" id="Minc3s02183g28737">
    <property type="protein sequence ID" value="Minc3s02183g28737"/>
    <property type="gene ID" value="Minc3s02183g28737"/>
</dbReference>
<reference evidence="3" key="1">
    <citation type="submission" date="2022-11" db="UniProtKB">
        <authorList>
            <consortium name="WormBaseParasite"/>
        </authorList>
    </citation>
    <scope>IDENTIFICATION</scope>
</reference>
<sequence>MEKINNSSISLIPSNNNTLLIPTNSSSQFVLNEDQFDQLSNQLKLLSINDVDINKVLKKLKTLKKEQLSPANQALIESNGLLEFVLLQTIDCGRGFVFPIGIKNNRSELIVTLKSNKYKKMDANFIQDYVRTNQAIVTNIIGYGREKNVTRNQDDEVLKITDKIITHNQQIVNVIIGQNGLHIGNGNIGGQNSLQGGNAIGGQNGLQGGNGNIGGQRGLQRGNGNNGGQNGLQGGNVEHFDLGVYLQVSIIILNFGCSVVYRW</sequence>
<feature type="region of interest" description="Disordered" evidence="1">
    <location>
        <begin position="211"/>
        <end position="230"/>
    </location>
</feature>
<organism evidence="2 3">
    <name type="scientific">Meloidogyne incognita</name>
    <name type="common">Southern root-knot nematode worm</name>
    <name type="synonym">Oxyuris incognita</name>
    <dbReference type="NCBI Taxonomy" id="6306"/>
    <lineage>
        <taxon>Eukaryota</taxon>
        <taxon>Metazoa</taxon>
        <taxon>Ecdysozoa</taxon>
        <taxon>Nematoda</taxon>
        <taxon>Chromadorea</taxon>
        <taxon>Rhabditida</taxon>
        <taxon>Tylenchina</taxon>
        <taxon>Tylenchomorpha</taxon>
        <taxon>Tylenchoidea</taxon>
        <taxon>Meloidogynidae</taxon>
        <taxon>Meloidogyninae</taxon>
        <taxon>Meloidogyne</taxon>
        <taxon>Meloidogyne incognita group</taxon>
    </lineage>
</organism>
<protein>
    <submittedName>
        <fullName evidence="3">Uncharacterized protein</fullName>
    </submittedName>
</protein>
<evidence type="ECO:0000256" key="1">
    <source>
        <dbReference type="SAM" id="MobiDB-lite"/>
    </source>
</evidence>
<dbReference type="AlphaFoldDB" id="A0A914MQA8"/>